<reference evidence="1" key="1">
    <citation type="submission" date="2020-04" db="EMBL/GenBank/DDBJ databases">
        <authorList>
            <person name="Chiriac C."/>
            <person name="Salcher M."/>
            <person name="Ghai R."/>
            <person name="Kavagutti S V."/>
        </authorList>
    </citation>
    <scope>NUCLEOTIDE SEQUENCE</scope>
</reference>
<sequence length="141" mass="15912">MLYNNDLIEANRSNGEPDADSGRIALHSVYVPLQQLTEAGLCDWIASAQVGHAIQYHEGLLLRDRSESSSGLPTKERARIHSLARRAWIACELGLVHLFSQKVADDHYRYLAMRSSTNLKPPEIRTQLRIAQPAPTRYKPH</sequence>
<gene>
    <name evidence="1" type="ORF">UFOVP31_20</name>
</gene>
<name>A0A6J5KMH5_9CAUD</name>
<dbReference type="EMBL" id="LR796161">
    <property type="protein sequence ID" value="CAB4122396.1"/>
    <property type="molecule type" value="Genomic_DNA"/>
</dbReference>
<proteinExistence type="predicted"/>
<accession>A0A6J5KMH5</accession>
<protein>
    <submittedName>
        <fullName evidence="1">Uncharacterized protein</fullName>
    </submittedName>
</protein>
<evidence type="ECO:0000313" key="1">
    <source>
        <dbReference type="EMBL" id="CAB4122396.1"/>
    </source>
</evidence>
<organism evidence="1">
    <name type="scientific">uncultured Caudovirales phage</name>
    <dbReference type="NCBI Taxonomy" id="2100421"/>
    <lineage>
        <taxon>Viruses</taxon>
        <taxon>Duplodnaviria</taxon>
        <taxon>Heunggongvirae</taxon>
        <taxon>Uroviricota</taxon>
        <taxon>Caudoviricetes</taxon>
        <taxon>Peduoviridae</taxon>
        <taxon>Maltschvirus</taxon>
        <taxon>Maltschvirus maltsch</taxon>
    </lineage>
</organism>